<proteinExistence type="predicted"/>
<accession>A0ABT5BY92</accession>
<protein>
    <submittedName>
        <fullName evidence="1">Uncharacterized protein</fullName>
    </submittedName>
</protein>
<comment type="caution">
    <text evidence="1">The sequence shown here is derived from an EMBL/GenBank/DDBJ whole genome shotgun (WGS) entry which is preliminary data.</text>
</comment>
<dbReference type="EMBL" id="JAQNDK010000002">
    <property type="protein sequence ID" value="MDC0679130.1"/>
    <property type="molecule type" value="Genomic_DNA"/>
</dbReference>
<reference evidence="1 2" key="1">
    <citation type="submission" date="2023-01" db="EMBL/GenBank/DDBJ databases">
        <title>Minimal conservation of predation-associated metabolite biosynthetic gene clusters underscores biosynthetic potential of Myxococcota including descriptions for ten novel species: Archangium lansinium sp. nov., Myxococcus landrumus sp. nov., Nannocystis bai.</title>
        <authorList>
            <person name="Ahearne A."/>
            <person name="Stevens C."/>
            <person name="Dowd S."/>
        </authorList>
    </citation>
    <scope>NUCLEOTIDE SEQUENCE [LARGE SCALE GENOMIC DNA]</scope>
    <source>
        <strain evidence="1 2">WIWO2</strain>
    </source>
</reference>
<keyword evidence="2" id="KW-1185">Reference proteome</keyword>
<dbReference type="Proteomes" id="UP001217485">
    <property type="component" value="Unassembled WGS sequence"/>
</dbReference>
<sequence length="126" mass="14543">MYLSNVSYDTVVAFVEGYDLALHGGFLVGFREWLIVKLDDGNNLSWPVLVLGLMERVGERSPVEVKSAEGQSVAMAFLFDTLEKFVHEREAPSGLRRIYRNYENWLTRQDWYSPLSPDWIPDTEEP</sequence>
<name>A0ABT5BY92_9BACT</name>
<gene>
    <name evidence="1" type="ORF">POL72_15410</name>
</gene>
<evidence type="ECO:0000313" key="1">
    <source>
        <dbReference type="EMBL" id="MDC0679130.1"/>
    </source>
</evidence>
<dbReference type="RefSeq" id="WP_272096076.1">
    <property type="nucleotide sequence ID" value="NZ_JAQNDK010000002.1"/>
</dbReference>
<organism evidence="1 2">
    <name type="scientific">Sorangium atrum</name>
    <dbReference type="NCBI Taxonomy" id="2995308"/>
    <lineage>
        <taxon>Bacteria</taxon>
        <taxon>Pseudomonadati</taxon>
        <taxon>Myxococcota</taxon>
        <taxon>Polyangia</taxon>
        <taxon>Polyangiales</taxon>
        <taxon>Polyangiaceae</taxon>
        <taxon>Sorangium</taxon>
    </lineage>
</organism>
<evidence type="ECO:0000313" key="2">
    <source>
        <dbReference type="Proteomes" id="UP001217485"/>
    </source>
</evidence>